<proteinExistence type="predicted"/>
<comment type="caution">
    <text evidence="2">The sequence shown here is derived from an EMBL/GenBank/DDBJ whole genome shotgun (WGS) entry which is preliminary data.</text>
</comment>
<evidence type="ECO:0000313" key="2">
    <source>
        <dbReference type="EMBL" id="GGJ67107.1"/>
    </source>
</evidence>
<protein>
    <recommendedName>
        <fullName evidence="1">DUF2087 domain-containing protein</fullName>
    </recommendedName>
</protein>
<name>A0ABQ2DPT8_9MICC</name>
<dbReference type="RefSeq" id="WP_096256480.1">
    <property type="nucleotide sequence ID" value="NZ_BMKX01000007.1"/>
</dbReference>
<dbReference type="InterPro" id="IPR018656">
    <property type="entry name" value="DUF2087"/>
</dbReference>
<feature type="domain" description="DUF2087" evidence="1">
    <location>
        <begin position="92"/>
        <end position="160"/>
    </location>
</feature>
<accession>A0ABQ2DPT8</accession>
<dbReference type="GeneID" id="303305087"/>
<sequence>MSQHNKWVEIAAGLKNQNMRKALGLVLAGEGARLGSSTQSLKDLRRWAKIGLLVDTDQGWTLNEELLNDTLATASATNTQRTGILRFFTGTRLNALPARPTARHEVMVHIRDQVLTAQESLRENQLNERLAVIHEDVALLRRYMVDHNLVQRDTDGTAYRMPVS</sequence>
<dbReference type="EMBL" id="BMKX01000007">
    <property type="protein sequence ID" value="GGJ67107.1"/>
    <property type="molecule type" value="Genomic_DNA"/>
</dbReference>
<gene>
    <name evidence="2" type="ORF">GCM10007173_27420</name>
</gene>
<evidence type="ECO:0000313" key="3">
    <source>
        <dbReference type="Proteomes" id="UP000606115"/>
    </source>
</evidence>
<reference evidence="3" key="1">
    <citation type="journal article" date="2019" name="Int. J. Syst. Evol. Microbiol.">
        <title>The Global Catalogue of Microorganisms (GCM) 10K type strain sequencing project: providing services to taxonomists for standard genome sequencing and annotation.</title>
        <authorList>
            <consortium name="The Broad Institute Genomics Platform"/>
            <consortium name="The Broad Institute Genome Sequencing Center for Infectious Disease"/>
            <person name="Wu L."/>
            <person name="Ma J."/>
        </authorList>
    </citation>
    <scope>NUCLEOTIDE SEQUENCE [LARGE SCALE GENOMIC DNA]</scope>
    <source>
        <strain evidence="3">CGMCC 1.3685</strain>
    </source>
</reference>
<evidence type="ECO:0000259" key="1">
    <source>
        <dbReference type="Pfam" id="PF09860"/>
    </source>
</evidence>
<organism evidence="2 3">
    <name type="scientific">Glutamicibacter ardleyensis</name>
    <dbReference type="NCBI Taxonomy" id="225894"/>
    <lineage>
        <taxon>Bacteria</taxon>
        <taxon>Bacillati</taxon>
        <taxon>Actinomycetota</taxon>
        <taxon>Actinomycetes</taxon>
        <taxon>Micrococcales</taxon>
        <taxon>Micrococcaceae</taxon>
        <taxon>Glutamicibacter</taxon>
    </lineage>
</organism>
<dbReference type="Pfam" id="PF09860">
    <property type="entry name" value="DUF2087"/>
    <property type="match status" value="1"/>
</dbReference>
<keyword evidence="3" id="KW-1185">Reference proteome</keyword>
<dbReference type="Proteomes" id="UP000606115">
    <property type="component" value="Unassembled WGS sequence"/>
</dbReference>